<organism evidence="1">
    <name type="scientific">Rhizophora mucronata</name>
    <name type="common">Asiatic mangrove</name>
    <dbReference type="NCBI Taxonomy" id="61149"/>
    <lineage>
        <taxon>Eukaryota</taxon>
        <taxon>Viridiplantae</taxon>
        <taxon>Streptophyta</taxon>
        <taxon>Embryophyta</taxon>
        <taxon>Tracheophyta</taxon>
        <taxon>Spermatophyta</taxon>
        <taxon>Magnoliopsida</taxon>
        <taxon>eudicotyledons</taxon>
        <taxon>Gunneridae</taxon>
        <taxon>Pentapetalae</taxon>
        <taxon>rosids</taxon>
        <taxon>fabids</taxon>
        <taxon>Malpighiales</taxon>
        <taxon>Rhizophoraceae</taxon>
        <taxon>Rhizophora</taxon>
    </lineage>
</organism>
<reference evidence="1" key="1">
    <citation type="submission" date="2018-02" db="EMBL/GenBank/DDBJ databases">
        <title>Rhizophora mucronata_Transcriptome.</title>
        <authorList>
            <person name="Meera S.P."/>
            <person name="Sreeshan A."/>
            <person name="Augustine A."/>
        </authorList>
    </citation>
    <scope>NUCLEOTIDE SEQUENCE</scope>
    <source>
        <tissue evidence="1">Leaf</tissue>
    </source>
</reference>
<accession>A0A2P2QJ88</accession>
<dbReference type="EMBL" id="GGEC01086575">
    <property type="protein sequence ID" value="MBX67059.1"/>
    <property type="molecule type" value="Transcribed_RNA"/>
</dbReference>
<protein>
    <submittedName>
        <fullName evidence="1">Uncharacterized protein</fullName>
    </submittedName>
</protein>
<dbReference type="AlphaFoldDB" id="A0A2P2QJ88"/>
<proteinExistence type="predicted"/>
<sequence length="45" mass="5179">MLQVSLTWLECNFGFEFLSHLLEEVFSSFCLACDETNSAEVMNDK</sequence>
<evidence type="ECO:0000313" key="1">
    <source>
        <dbReference type="EMBL" id="MBX67059.1"/>
    </source>
</evidence>
<name>A0A2P2QJ88_RHIMU</name>